<gene>
    <name evidence="3" type="ORF">KB893_000015</name>
</gene>
<comment type="caution">
    <text evidence="3">The sequence shown here is derived from an EMBL/GenBank/DDBJ whole genome shotgun (WGS) entry which is preliminary data.</text>
</comment>
<dbReference type="InterPro" id="IPR003646">
    <property type="entry name" value="SH3-like_bac-type"/>
</dbReference>
<reference evidence="3 4" key="1">
    <citation type="journal article" date="2021" name="Microbiol. Resour. Announc.">
        <title>Draft Genome Sequence of Coralloluteibacterium stylophorae LMG 29479T.</title>
        <authorList>
            <person name="Karlyshev A.V."/>
            <person name="Kudryashova E.B."/>
            <person name="Ariskina E.V."/>
            <person name="Conroy A.P."/>
            <person name="Abidueva E.Y."/>
        </authorList>
    </citation>
    <scope>NUCLEOTIDE SEQUENCE [LARGE SCALE GENOMIC DNA]</scope>
    <source>
        <strain evidence="3 4">LMG 29479</strain>
    </source>
</reference>
<evidence type="ECO:0000313" key="4">
    <source>
        <dbReference type="Proteomes" id="UP000675747"/>
    </source>
</evidence>
<protein>
    <submittedName>
        <fullName evidence="3">M23 family metallopeptidase</fullName>
    </submittedName>
</protein>
<evidence type="ECO:0000256" key="1">
    <source>
        <dbReference type="SAM" id="SignalP"/>
    </source>
</evidence>
<keyword evidence="1" id="KW-0732">Signal</keyword>
<dbReference type="SMART" id="SM00287">
    <property type="entry name" value="SH3b"/>
    <property type="match status" value="1"/>
</dbReference>
<dbReference type="RefSeq" id="WP_213173283.1">
    <property type="nucleotide sequence ID" value="NZ_JAGQFT020000001.1"/>
</dbReference>
<dbReference type="InterPro" id="IPR011055">
    <property type="entry name" value="Dup_hybrid_motif"/>
</dbReference>
<name>A0AAP2FY20_9GAMM</name>
<feature type="chain" id="PRO_5042847983" evidence="1">
    <location>
        <begin position="26"/>
        <end position="401"/>
    </location>
</feature>
<dbReference type="AlphaFoldDB" id="A0AAP2FY20"/>
<dbReference type="Gene3D" id="2.70.70.10">
    <property type="entry name" value="Glucose Permease (Domain IIA)"/>
    <property type="match status" value="1"/>
</dbReference>
<dbReference type="PROSITE" id="PS51257">
    <property type="entry name" value="PROKAR_LIPOPROTEIN"/>
    <property type="match status" value="1"/>
</dbReference>
<dbReference type="SUPFAM" id="SSF51261">
    <property type="entry name" value="Duplicated hybrid motif"/>
    <property type="match status" value="1"/>
</dbReference>
<dbReference type="Proteomes" id="UP000675747">
    <property type="component" value="Unassembled WGS sequence"/>
</dbReference>
<organism evidence="3 4">
    <name type="scientific">Coralloluteibacterium stylophorae</name>
    <dbReference type="NCBI Taxonomy" id="1776034"/>
    <lineage>
        <taxon>Bacteria</taxon>
        <taxon>Pseudomonadati</taxon>
        <taxon>Pseudomonadota</taxon>
        <taxon>Gammaproteobacteria</taxon>
        <taxon>Lysobacterales</taxon>
        <taxon>Lysobacteraceae</taxon>
        <taxon>Coralloluteibacterium</taxon>
    </lineage>
</organism>
<dbReference type="GO" id="GO:0004222">
    <property type="term" value="F:metalloendopeptidase activity"/>
    <property type="evidence" value="ECO:0007669"/>
    <property type="project" value="TreeGrafter"/>
</dbReference>
<dbReference type="PANTHER" id="PTHR21666:SF268">
    <property type="entry name" value="PEPTIDASE M23 DOMAIN-CONTAINING PROTEIN"/>
    <property type="match status" value="1"/>
</dbReference>
<sequence>MTRSAPARRGFRIVLAALCVLTAVAGCGPRGGNGEGVSQAPAALPWTRSERERRLARIEDEAARAAWTAAAEEALAQAPTAPGDAYAERGRLQPGEAVALRIEVPPGQVGRIRLQVHGQPAAPPLAELYRLDGATWRRLGDSVPAGAARRVEEGVHAALVQADPGAGAGYTLQLSRGGRAMFPVEGAARYDIGGVYGDPRPGGRIHEGIDVFAERGTPVLAAEQGVAMQRQSDLGGRTVWLRAGSGLSYYYAHLDEVAIEPAARVEQGEVLGGVGSSGNAQGTPPHLHFGIYRRGRGSIDPLPSLAAPPQEAFEPIEPPAWPEARVDASALNLRAAPGDDGAVRERLERGARLRVLAATDRAPWLRVRAGGVQGFVHGGYLAEATAADGPPEEGGARAPAP</sequence>
<dbReference type="PANTHER" id="PTHR21666">
    <property type="entry name" value="PEPTIDASE-RELATED"/>
    <property type="match status" value="1"/>
</dbReference>
<accession>A0AAP2FY20</accession>
<dbReference type="Pfam" id="PF01551">
    <property type="entry name" value="Peptidase_M23"/>
    <property type="match status" value="1"/>
</dbReference>
<evidence type="ECO:0000313" key="3">
    <source>
        <dbReference type="EMBL" id="MBS7455520.1"/>
    </source>
</evidence>
<proteinExistence type="predicted"/>
<dbReference type="InterPro" id="IPR016047">
    <property type="entry name" value="M23ase_b-sheet_dom"/>
</dbReference>
<dbReference type="InterPro" id="IPR050570">
    <property type="entry name" value="Cell_wall_metabolism_enzyme"/>
</dbReference>
<dbReference type="CDD" id="cd12797">
    <property type="entry name" value="M23_peptidase"/>
    <property type="match status" value="1"/>
</dbReference>
<dbReference type="EMBL" id="JAGQFT020000001">
    <property type="protein sequence ID" value="MBS7455520.1"/>
    <property type="molecule type" value="Genomic_DNA"/>
</dbReference>
<evidence type="ECO:0000259" key="2">
    <source>
        <dbReference type="SMART" id="SM00287"/>
    </source>
</evidence>
<keyword evidence="4" id="KW-1185">Reference proteome</keyword>
<dbReference type="Pfam" id="PF08239">
    <property type="entry name" value="SH3_3"/>
    <property type="match status" value="1"/>
</dbReference>
<feature type="signal peptide" evidence="1">
    <location>
        <begin position="1"/>
        <end position="25"/>
    </location>
</feature>
<dbReference type="Gene3D" id="2.30.30.40">
    <property type="entry name" value="SH3 Domains"/>
    <property type="match status" value="1"/>
</dbReference>
<feature type="domain" description="SH3b" evidence="2">
    <location>
        <begin position="321"/>
        <end position="385"/>
    </location>
</feature>